<dbReference type="SMART" id="SM00530">
    <property type="entry name" value="HTH_XRE"/>
    <property type="match status" value="2"/>
</dbReference>
<dbReference type="STRING" id="1003195.SCATT_42380"/>
<dbReference type="PATRIC" id="fig|1003195.29.peg.4233"/>
<dbReference type="KEGG" id="scy:SCATT_42380"/>
<dbReference type="HOGENOM" id="CLU_1229332_0_0_11"/>
<dbReference type="CDD" id="cd00093">
    <property type="entry name" value="HTH_XRE"/>
    <property type="match status" value="1"/>
</dbReference>
<dbReference type="GO" id="GO:0003677">
    <property type="term" value="F:DNA binding"/>
    <property type="evidence" value="ECO:0007669"/>
    <property type="project" value="InterPro"/>
</dbReference>
<reference evidence="3" key="1">
    <citation type="submission" date="2011-12" db="EMBL/GenBank/DDBJ databases">
        <title>Complete genome sequence of Streptomyces cattleya strain DSM 46488.</title>
        <authorList>
            <person name="Ou H.-Y."/>
            <person name="Li P."/>
            <person name="Zhao C."/>
            <person name="O'Hagan D."/>
            <person name="Deng Z."/>
        </authorList>
    </citation>
    <scope>NUCLEOTIDE SEQUENCE [LARGE SCALE GENOMIC DNA]</scope>
    <source>
        <strain evidence="3">ATCC 35852 / DSM 46488 / JCM 4925 / NBRC 14057 / NRRL 8057</strain>
    </source>
</reference>
<feature type="domain" description="HTH cro/C1-type" evidence="1">
    <location>
        <begin position="11"/>
        <end position="72"/>
    </location>
</feature>
<gene>
    <name evidence="2" type="ordered locus">SCATT_42380</name>
</gene>
<dbReference type="InterPro" id="IPR010982">
    <property type="entry name" value="Lambda_DNA-bd_dom_sf"/>
</dbReference>
<name>G8X375_STREN</name>
<evidence type="ECO:0000313" key="3">
    <source>
        <dbReference type="Proteomes" id="UP000007842"/>
    </source>
</evidence>
<protein>
    <recommendedName>
        <fullName evidence="1">HTH cro/C1-type domain-containing protein</fullName>
    </recommendedName>
</protein>
<dbReference type="AlphaFoldDB" id="G8X375"/>
<evidence type="ECO:0000259" key="1">
    <source>
        <dbReference type="SMART" id="SM00530"/>
    </source>
</evidence>
<dbReference type="eggNOG" id="ENOG5033U9S">
    <property type="taxonomic scope" value="Bacteria"/>
</dbReference>
<accession>G8X375</accession>
<feature type="domain" description="HTH cro/C1-type" evidence="1">
    <location>
        <begin position="78"/>
        <end position="134"/>
    </location>
</feature>
<dbReference type="EMBL" id="CP003219">
    <property type="protein sequence ID" value="AEW96609.1"/>
    <property type="molecule type" value="Genomic_DNA"/>
</dbReference>
<dbReference type="Gene3D" id="1.10.260.40">
    <property type="entry name" value="lambda repressor-like DNA-binding domains"/>
    <property type="match status" value="1"/>
</dbReference>
<proteinExistence type="predicted"/>
<organism evidence="2 3">
    <name type="scientific">Streptantibioticus cattleyicolor (strain ATCC 35852 / DSM 46488 / JCM 4925 / NBRC 14057 / NRRL 8057)</name>
    <name type="common">Streptomyces cattleya</name>
    <dbReference type="NCBI Taxonomy" id="1003195"/>
    <lineage>
        <taxon>Bacteria</taxon>
        <taxon>Bacillati</taxon>
        <taxon>Actinomycetota</taxon>
        <taxon>Actinomycetes</taxon>
        <taxon>Kitasatosporales</taxon>
        <taxon>Streptomycetaceae</taxon>
        <taxon>Streptantibioticus</taxon>
    </lineage>
</organism>
<keyword evidence="3" id="KW-1185">Reference proteome</keyword>
<sequence>MRMPPPFDPAAARRLRWQLGMSHAQVSHAIRVSFALDVAPGTVRAWERGEAFPGEREVAALAGALWCAPADLLGRPTTLREHRWAAGLALEDLALAVGLRPREYRRMEEHDRWTGDDRRTAALGEVLRLTPRELLALTGRDAALAALLRSAATVRWQAYVRPVAALVPYPRQRVAGALRRMYDEYQALMTATLSWSASAPAGNGGGAYLDAAPDRFWALVAPGH</sequence>
<evidence type="ECO:0000313" key="2">
    <source>
        <dbReference type="EMBL" id="AEW96609.1"/>
    </source>
</evidence>
<dbReference type="InterPro" id="IPR001387">
    <property type="entry name" value="Cro/C1-type_HTH"/>
</dbReference>
<dbReference type="SUPFAM" id="SSF47413">
    <property type="entry name" value="lambda repressor-like DNA-binding domains"/>
    <property type="match status" value="1"/>
</dbReference>
<dbReference type="Proteomes" id="UP000007842">
    <property type="component" value="Chromosome"/>
</dbReference>